<evidence type="ECO:0000256" key="1">
    <source>
        <dbReference type="ARBA" id="ARBA00001974"/>
    </source>
</evidence>
<comment type="caution">
    <text evidence="8">The sequence shown here is derived from an EMBL/GenBank/DDBJ whole genome shotgun (WGS) entry which is preliminary data.</text>
</comment>
<feature type="domain" description="FAD-binding" evidence="7">
    <location>
        <begin position="21"/>
        <end position="369"/>
    </location>
</feature>
<dbReference type="GO" id="GO:0071949">
    <property type="term" value="F:FAD binding"/>
    <property type="evidence" value="ECO:0007669"/>
    <property type="project" value="InterPro"/>
</dbReference>
<keyword evidence="2" id="KW-0285">Flavoprotein</keyword>
<comment type="cofactor">
    <cofactor evidence="1">
        <name>FAD</name>
        <dbReference type="ChEBI" id="CHEBI:57692"/>
    </cofactor>
</comment>
<evidence type="ECO:0000256" key="5">
    <source>
        <dbReference type="ARBA" id="ARBA00023033"/>
    </source>
</evidence>
<gene>
    <name evidence="8" type="ORF">D8780_02770</name>
</gene>
<evidence type="ECO:0000259" key="7">
    <source>
        <dbReference type="Pfam" id="PF01494"/>
    </source>
</evidence>
<accession>A0A3L7J9C7</accession>
<organism evidence="8 9">
    <name type="scientific">Notoacmeibacter ruber</name>
    <dbReference type="NCBI Taxonomy" id="2670375"/>
    <lineage>
        <taxon>Bacteria</taxon>
        <taxon>Pseudomonadati</taxon>
        <taxon>Pseudomonadota</taxon>
        <taxon>Alphaproteobacteria</taxon>
        <taxon>Hyphomicrobiales</taxon>
        <taxon>Notoacmeibacteraceae</taxon>
        <taxon>Notoacmeibacter</taxon>
    </lineage>
</organism>
<name>A0A3L7J9C7_9HYPH</name>
<proteinExistence type="predicted"/>
<sequence length="415" mass="45129">MHLQGRRRLKRQNTVEPPRSIIVAGAGIAGLTTSLILARQGRPVTLLERFDEPTEVGAGLQLSPNASRILFRLGLEKQLREQSHQPDAIRLVAAPSVKAITELPLGAMAEKRWGAPYLTIHRARLHSILWNAVKNEPQISIETSRAVVDASCDAVGARAVIDGPSGEEERWGHLIVGADGVRSVIRMRMRGGLPPRFTGEIAFRALLRGEDALAKASRFGIDTRCVSAFLAPSVHLVAYPLGEGQGVNLVANIAGEDPGPGWSEELSSDVARKAISRIAPGLGKLAGETEWLAWGLHAVPPRTAFIDPGGIALVGDAAHAMTPFAAQGAAMAIEDAAVLARCLQTWRDDRRAALLQYEAERRPRIARARRRGAFNHFVWHARFPVSLGRNMVLRTRSGESLLNDLDWLYGYDAGR</sequence>
<dbReference type="EMBL" id="RCWN01000001">
    <property type="protein sequence ID" value="RLQ87293.1"/>
    <property type="molecule type" value="Genomic_DNA"/>
</dbReference>
<keyword evidence="3" id="KW-0274">FAD</keyword>
<evidence type="ECO:0000313" key="8">
    <source>
        <dbReference type="EMBL" id="RLQ87293.1"/>
    </source>
</evidence>
<protein>
    <submittedName>
        <fullName evidence="8">Salicylate hydroxylase</fullName>
    </submittedName>
</protein>
<evidence type="ECO:0000256" key="3">
    <source>
        <dbReference type="ARBA" id="ARBA00022827"/>
    </source>
</evidence>
<evidence type="ECO:0000313" key="9">
    <source>
        <dbReference type="Proteomes" id="UP000281094"/>
    </source>
</evidence>
<dbReference type="PANTHER" id="PTHR13789">
    <property type="entry name" value="MONOOXYGENASE"/>
    <property type="match status" value="1"/>
</dbReference>
<keyword evidence="5" id="KW-0503">Monooxygenase</keyword>
<keyword evidence="4" id="KW-0560">Oxidoreductase</keyword>
<dbReference type="SUPFAM" id="SSF51905">
    <property type="entry name" value="FAD/NAD(P)-binding domain"/>
    <property type="match status" value="1"/>
</dbReference>
<dbReference type="GO" id="GO:0004497">
    <property type="term" value="F:monooxygenase activity"/>
    <property type="evidence" value="ECO:0007669"/>
    <property type="project" value="UniProtKB-KW"/>
</dbReference>
<dbReference type="Gene3D" id="3.50.50.60">
    <property type="entry name" value="FAD/NAD(P)-binding domain"/>
    <property type="match status" value="1"/>
</dbReference>
<reference evidence="8 9" key="1">
    <citation type="submission" date="2018-10" db="EMBL/GenBank/DDBJ databases">
        <title>Notoacmeibacter sp. M2BS9Y-3-1, whole genome shotgun sequence.</title>
        <authorList>
            <person name="Tuo L."/>
        </authorList>
    </citation>
    <scope>NUCLEOTIDE SEQUENCE [LARGE SCALE GENOMIC DNA]</scope>
    <source>
        <strain evidence="8 9">M2BS9Y-3-1</strain>
    </source>
</reference>
<dbReference type="AlphaFoldDB" id="A0A3L7J9C7"/>
<dbReference type="InterPro" id="IPR050493">
    <property type="entry name" value="FAD-dep_Monooxygenase_BioMet"/>
</dbReference>
<keyword evidence="9" id="KW-1185">Reference proteome</keyword>
<dbReference type="Pfam" id="PF01494">
    <property type="entry name" value="FAD_binding_3"/>
    <property type="match status" value="1"/>
</dbReference>
<evidence type="ECO:0000256" key="6">
    <source>
        <dbReference type="SAM" id="Phobius"/>
    </source>
</evidence>
<dbReference type="InterPro" id="IPR002938">
    <property type="entry name" value="FAD-bd"/>
</dbReference>
<feature type="transmembrane region" description="Helical" evidence="6">
    <location>
        <begin position="21"/>
        <end position="38"/>
    </location>
</feature>
<evidence type="ECO:0000256" key="4">
    <source>
        <dbReference type="ARBA" id="ARBA00023002"/>
    </source>
</evidence>
<keyword evidence="6" id="KW-0812">Transmembrane</keyword>
<dbReference type="PANTHER" id="PTHR13789:SF318">
    <property type="entry name" value="GERANYLGERANYL DIPHOSPHATE REDUCTASE"/>
    <property type="match status" value="1"/>
</dbReference>
<keyword evidence="6" id="KW-0472">Membrane</keyword>
<dbReference type="Proteomes" id="UP000281094">
    <property type="component" value="Unassembled WGS sequence"/>
</dbReference>
<dbReference type="InterPro" id="IPR036188">
    <property type="entry name" value="FAD/NAD-bd_sf"/>
</dbReference>
<keyword evidence="6" id="KW-1133">Transmembrane helix</keyword>
<evidence type="ECO:0000256" key="2">
    <source>
        <dbReference type="ARBA" id="ARBA00022630"/>
    </source>
</evidence>
<dbReference type="PRINTS" id="PR00420">
    <property type="entry name" value="RNGMNOXGNASE"/>
</dbReference>
<dbReference type="SUPFAM" id="SSF54373">
    <property type="entry name" value="FAD-linked reductases, C-terminal domain"/>
    <property type="match status" value="1"/>
</dbReference>